<dbReference type="PANTHER" id="PTHR23507">
    <property type="entry name" value="ZGC:174356"/>
    <property type="match status" value="1"/>
</dbReference>
<keyword evidence="3 6" id="KW-1133">Transmembrane helix</keyword>
<dbReference type="GO" id="GO:0022857">
    <property type="term" value="F:transmembrane transporter activity"/>
    <property type="evidence" value="ECO:0007669"/>
    <property type="project" value="InterPro"/>
</dbReference>
<feature type="transmembrane region" description="Helical" evidence="6">
    <location>
        <begin position="70"/>
        <end position="91"/>
    </location>
</feature>
<comment type="caution">
    <text evidence="8">The sequence shown here is derived from an EMBL/GenBank/DDBJ whole genome shotgun (WGS) entry which is preliminary data.</text>
</comment>
<feature type="transmembrane region" description="Helical" evidence="6">
    <location>
        <begin position="248"/>
        <end position="269"/>
    </location>
</feature>
<feature type="region of interest" description="Disordered" evidence="5">
    <location>
        <begin position="1"/>
        <end position="51"/>
    </location>
</feature>
<evidence type="ECO:0000259" key="7">
    <source>
        <dbReference type="PROSITE" id="PS50850"/>
    </source>
</evidence>
<feature type="transmembrane region" description="Helical" evidence="6">
    <location>
        <begin position="393"/>
        <end position="412"/>
    </location>
</feature>
<evidence type="ECO:0000256" key="2">
    <source>
        <dbReference type="ARBA" id="ARBA00022692"/>
    </source>
</evidence>
<name>A0AAD2FV72_9STRA</name>
<keyword evidence="4 6" id="KW-0472">Membrane</keyword>
<dbReference type="InterPro" id="IPR036259">
    <property type="entry name" value="MFS_trans_sf"/>
</dbReference>
<comment type="subcellular location">
    <subcellularLocation>
        <location evidence="1">Membrane</location>
        <topology evidence="1">Multi-pass membrane protein</topology>
    </subcellularLocation>
</comment>
<dbReference type="SUPFAM" id="SSF103473">
    <property type="entry name" value="MFS general substrate transporter"/>
    <property type="match status" value="1"/>
</dbReference>
<feature type="transmembrane region" description="Helical" evidence="6">
    <location>
        <begin position="189"/>
        <end position="211"/>
    </location>
</feature>
<feature type="transmembrane region" description="Helical" evidence="6">
    <location>
        <begin position="485"/>
        <end position="505"/>
    </location>
</feature>
<evidence type="ECO:0000256" key="3">
    <source>
        <dbReference type="ARBA" id="ARBA00022989"/>
    </source>
</evidence>
<dbReference type="PROSITE" id="PS50850">
    <property type="entry name" value="MFS"/>
    <property type="match status" value="1"/>
</dbReference>
<dbReference type="Gene3D" id="1.20.1250.20">
    <property type="entry name" value="MFS general substrate transporter like domains"/>
    <property type="match status" value="1"/>
</dbReference>
<feature type="transmembrane region" description="Helical" evidence="6">
    <location>
        <begin position="363"/>
        <end position="381"/>
    </location>
</feature>
<dbReference type="PANTHER" id="PTHR23507:SF1">
    <property type="entry name" value="FI18259P1-RELATED"/>
    <property type="match status" value="1"/>
</dbReference>
<dbReference type="GO" id="GO:0016020">
    <property type="term" value="C:membrane"/>
    <property type="evidence" value="ECO:0007669"/>
    <property type="project" value="UniProtKB-SubCell"/>
</dbReference>
<evidence type="ECO:0000313" key="8">
    <source>
        <dbReference type="EMBL" id="CAJ1954167.1"/>
    </source>
</evidence>
<sequence>MPPQHQDITTSNTSQKQQEREDVSTPPSGRSSFLFPSSQQMDPNLPPPSRSMRRESFIVQFAKTKGPPQITMIMMLVAIGLGSTIGVVPAVMSDRFARLNHGYTGLEACAALSVSEKPAACFAGSADAQNAAAEASLAMNVLTFLTSSLMGSLSDEHGRKAILVVGLFISMLSPLSLFVIQLVPTLNPWCYYGVHITTGFVNWVAVALSSLNDVLPQRFRAPGLGLFLAGFMLGFSLAPIFSTFLSNVHLALVSFLVSFAGFVCTIFVVPETLPPHVAAEARRRRSELYHNQNDTGASFQTRLQNNIKWLIIRPIRELSILNRNTFFRLISLLAFFSGMVSSGDQLLLVYYLEEQLDFTNKDVATMFLIIGIMGMMAQAIVLKPLNECIGEKLVVALCFFIGAVDNTMYGIATNKGTIFAAVALSAFTGMAFPTISAIKSNNVDESEQGRIQGALYSLQALASGVGPVSLRYVSSITKDGPLGPGSMFVFAGGLYLCAVAAALALPKELANSRRNHEDDDDGLFLDGGNNEDYIPLYEASGLMDGAPNEDSLRTNGSYGST</sequence>
<feature type="transmembrane region" description="Helical" evidence="6">
    <location>
        <begin position="454"/>
        <end position="473"/>
    </location>
</feature>
<evidence type="ECO:0000256" key="5">
    <source>
        <dbReference type="SAM" id="MobiDB-lite"/>
    </source>
</evidence>
<reference evidence="8" key="1">
    <citation type="submission" date="2023-08" db="EMBL/GenBank/DDBJ databases">
        <authorList>
            <person name="Audoor S."/>
            <person name="Bilcke G."/>
        </authorList>
    </citation>
    <scope>NUCLEOTIDE SEQUENCE</scope>
</reference>
<evidence type="ECO:0000256" key="6">
    <source>
        <dbReference type="SAM" id="Phobius"/>
    </source>
</evidence>
<keyword evidence="9" id="KW-1185">Reference proteome</keyword>
<feature type="region of interest" description="Disordered" evidence="5">
    <location>
        <begin position="540"/>
        <end position="561"/>
    </location>
</feature>
<evidence type="ECO:0000256" key="4">
    <source>
        <dbReference type="ARBA" id="ARBA00023136"/>
    </source>
</evidence>
<dbReference type="Pfam" id="PF07690">
    <property type="entry name" value="MFS_1"/>
    <property type="match status" value="1"/>
</dbReference>
<feature type="compositionally biased region" description="Polar residues" evidence="5">
    <location>
        <begin position="25"/>
        <end position="42"/>
    </location>
</feature>
<protein>
    <recommendedName>
        <fullName evidence="7">Major facilitator superfamily (MFS) profile domain-containing protein</fullName>
    </recommendedName>
</protein>
<feature type="transmembrane region" description="Helical" evidence="6">
    <location>
        <begin position="326"/>
        <end position="351"/>
    </location>
</feature>
<evidence type="ECO:0000256" key="1">
    <source>
        <dbReference type="ARBA" id="ARBA00004141"/>
    </source>
</evidence>
<feature type="domain" description="Major facilitator superfamily (MFS) profile" evidence="7">
    <location>
        <begin position="70"/>
        <end position="510"/>
    </location>
</feature>
<gene>
    <name evidence="8" type="ORF">CYCCA115_LOCUS14762</name>
</gene>
<dbReference type="InterPro" id="IPR011701">
    <property type="entry name" value="MFS"/>
</dbReference>
<keyword evidence="2 6" id="KW-0812">Transmembrane</keyword>
<dbReference type="Proteomes" id="UP001295423">
    <property type="component" value="Unassembled WGS sequence"/>
</dbReference>
<feature type="transmembrane region" description="Helical" evidence="6">
    <location>
        <begin position="223"/>
        <end position="242"/>
    </location>
</feature>
<feature type="transmembrane region" description="Helical" evidence="6">
    <location>
        <begin position="418"/>
        <end position="438"/>
    </location>
</feature>
<evidence type="ECO:0000313" key="9">
    <source>
        <dbReference type="Proteomes" id="UP001295423"/>
    </source>
</evidence>
<dbReference type="AlphaFoldDB" id="A0AAD2FV72"/>
<dbReference type="InterPro" id="IPR020846">
    <property type="entry name" value="MFS_dom"/>
</dbReference>
<dbReference type="EMBL" id="CAKOGP040001858">
    <property type="protein sequence ID" value="CAJ1954167.1"/>
    <property type="molecule type" value="Genomic_DNA"/>
</dbReference>
<feature type="compositionally biased region" description="Polar residues" evidence="5">
    <location>
        <begin position="1"/>
        <end position="16"/>
    </location>
</feature>
<feature type="transmembrane region" description="Helical" evidence="6">
    <location>
        <begin position="161"/>
        <end position="183"/>
    </location>
</feature>
<organism evidence="8 9">
    <name type="scientific">Cylindrotheca closterium</name>
    <dbReference type="NCBI Taxonomy" id="2856"/>
    <lineage>
        <taxon>Eukaryota</taxon>
        <taxon>Sar</taxon>
        <taxon>Stramenopiles</taxon>
        <taxon>Ochrophyta</taxon>
        <taxon>Bacillariophyta</taxon>
        <taxon>Bacillariophyceae</taxon>
        <taxon>Bacillariophycidae</taxon>
        <taxon>Bacillariales</taxon>
        <taxon>Bacillariaceae</taxon>
        <taxon>Cylindrotheca</taxon>
    </lineage>
</organism>
<accession>A0AAD2FV72</accession>
<proteinExistence type="predicted"/>